<dbReference type="HAMAP" id="MF_00691">
    <property type="entry name" value="PxpA"/>
    <property type="match status" value="1"/>
</dbReference>
<organism evidence="2 3">
    <name type="scientific">Gottfriedia solisilvae</name>
    <dbReference type="NCBI Taxonomy" id="1516104"/>
    <lineage>
        <taxon>Bacteria</taxon>
        <taxon>Bacillati</taxon>
        <taxon>Bacillota</taxon>
        <taxon>Bacilli</taxon>
        <taxon>Bacillales</taxon>
        <taxon>Bacillaceae</taxon>
        <taxon>Gottfriedia</taxon>
    </lineage>
</organism>
<dbReference type="NCBIfam" id="NF003816">
    <property type="entry name" value="PRK05406.1-5"/>
    <property type="match status" value="1"/>
</dbReference>
<dbReference type="Gene3D" id="3.20.20.370">
    <property type="entry name" value="Glycoside hydrolase/deacetylase"/>
    <property type="match status" value="1"/>
</dbReference>
<dbReference type="Pfam" id="PF03746">
    <property type="entry name" value="LamB_YcsF"/>
    <property type="match status" value="1"/>
</dbReference>
<keyword evidence="1" id="KW-0547">Nucleotide-binding</keyword>
<dbReference type="NCBIfam" id="NF003814">
    <property type="entry name" value="PRK05406.1-3"/>
    <property type="match status" value="1"/>
</dbReference>
<evidence type="ECO:0000313" key="2">
    <source>
        <dbReference type="EMBL" id="GGI13259.1"/>
    </source>
</evidence>
<protein>
    <recommendedName>
        <fullName evidence="1">5-oxoprolinase subunit A</fullName>
        <shortName evidence="1">5-OPase subunit A</shortName>
        <ecNumber evidence="1">3.5.2.9</ecNumber>
    </recommendedName>
    <alternativeName>
        <fullName evidence="1">5-oxoprolinase (ATP-hydrolyzing) subunit A</fullName>
    </alternativeName>
</protein>
<dbReference type="SUPFAM" id="SSF88713">
    <property type="entry name" value="Glycoside hydrolase/deacetylase"/>
    <property type="match status" value="1"/>
</dbReference>
<comment type="function">
    <text evidence="1">Catalyzes the cleavage of 5-oxoproline to form L-glutamate coupled to the hydrolysis of ATP to ADP and inorganic phosphate.</text>
</comment>
<comment type="catalytic activity">
    <reaction evidence="1">
        <text>5-oxo-L-proline + ATP + 2 H2O = L-glutamate + ADP + phosphate + H(+)</text>
        <dbReference type="Rhea" id="RHEA:10348"/>
        <dbReference type="ChEBI" id="CHEBI:15377"/>
        <dbReference type="ChEBI" id="CHEBI:15378"/>
        <dbReference type="ChEBI" id="CHEBI:29985"/>
        <dbReference type="ChEBI" id="CHEBI:30616"/>
        <dbReference type="ChEBI" id="CHEBI:43474"/>
        <dbReference type="ChEBI" id="CHEBI:58402"/>
        <dbReference type="ChEBI" id="CHEBI:456216"/>
        <dbReference type="EC" id="3.5.2.9"/>
    </reaction>
</comment>
<dbReference type="Proteomes" id="UP000626244">
    <property type="component" value="Unassembled WGS sequence"/>
</dbReference>
<dbReference type="EC" id="3.5.2.9" evidence="1"/>
<evidence type="ECO:0000313" key="3">
    <source>
        <dbReference type="Proteomes" id="UP000626244"/>
    </source>
</evidence>
<sequence>MMRIDLNSDIGESFGRYQIDDEGIMPHISSANIACGFHAGDPFTMYETVKLAKKYNISIGAHPSFPDLLGFGRREMNFTEDEVYKLVLYQIGALYSVCKAHKMDLHHVKPHGALYNMAAKNSKLALAITKAIKTFDSSLILYGLSNSKLIEAAIEMNIPYASEVFADRTYQEDGLLVDRSLPLSVHRSTKEAVEQAIQIITTNTVTTISGKIITLNADTICLHSDSVIGAELAAELRKSFHQHQIAVKTVGE</sequence>
<keyword evidence="1" id="KW-0378">Hydrolase</keyword>
<keyword evidence="3" id="KW-1185">Reference proteome</keyword>
<dbReference type="GO" id="GO:0005975">
    <property type="term" value="P:carbohydrate metabolic process"/>
    <property type="evidence" value="ECO:0007669"/>
    <property type="project" value="InterPro"/>
</dbReference>
<proteinExistence type="inferred from homology"/>
<gene>
    <name evidence="1" type="primary">pxpA</name>
    <name evidence="2" type="ORF">GCM10007380_17020</name>
</gene>
<dbReference type="GO" id="GO:0005524">
    <property type="term" value="F:ATP binding"/>
    <property type="evidence" value="ECO:0007669"/>
    <property type="project" value="UniProtKB-UniRule"/>
</dbReference>
<dbReference type="AlphaFoldDB" id="A0A8J3AG54"/>
<dbReference type="PANTHER" id="PTHR30292">
    <property type="entry name" value="UNCHARACTERIZED PROTEIN YBGL-RELATED"/>
    <property type="match status" value="1"/>
</dbReference>
<dbReference type="InterPro" id="IPR011330">
    <property type="entry name" value="Glyco_hydro/deAcase_b/a-brl"/>
</dbReference>
<dbReference type="PANTHER" id="PTHR30292:SF0">
    <property type="entry name" value="5-OXOPROLINASE SUBUNIT A"/>
    <property type="match status" value="1"/>
</dbReference>
<comment type="similarity">
    <text evidence="1">Belongs to the LamB/PxpA family.</text>
</comment>
<evidence type="ECO:0000256" key="1">
    <source>
        <dbReference type="HAMAP-Rule" id="MF_00691"/>
    </source>
</evidence>
<dbReference type="CDD" id="cd10787">
    <property type="entry name" value="LamB_YcsF_like"/>
    <property type="match status" value="1"/>
</dbReference>
<dbReference type="InterPro" id="IPR005501">
    <property type="entry name" value="LamB/YcsF/PxpA-like"/>
</dbReference>
<comment type="caution">
    <text evidence="2">The sequence shown here is derived from an EMBL/GenBank/DDBJ whole genome shotgun (WGS) entry which is preliminary data.</text>
</comment>
<keyword evidence="1" id="KW-0067">ATP-binding</keyword>
<accession>A0A8J3AG54</accession>
<reference evidence="3" key="1">
    <citation type="journal article" date="2019" name="Int. J. Syst. Evol. Microbiol.">
        <title>The Global Catalogue of Microorganisms (GCM) 10K type strain sequencing project: providing services to taxonomists for standard genome sequencing and annotation.</title>
        <authorList>
            <consortium name="The Broad Institute Genomics Platform"/>
            <consortium name="The Broad Institute Genome Sequencing Center for Infectious Disease"/>
            <person name="Wu L."/>
            <person name="Ma J."/>
        </authorList>
    </citation>
    <scope>NUCLEOTIDE SEQUENCE [LARGE SCALE GENOMIC DNA]</scope>
    <source>
        <strain evidence="3">CGMCC 1.14993</strain>
    </source>
</reference>
<dbReference type="EMBL" id="BMHB01000001">
    <property type="protein sequence ID" value="GGI13259.1"/>
    <property type="molecule type" value="Genomic_DNA"/>
</dbReference>
<dbReference type="GO" id="GO:0017168">
    <property type="term" value="F:5-oxoprolinase (ATP-hydrolyzing) activity"/>
    <property type="evidence" value="ECO:0007669"/>
    <property type="project" value="UniProtKB-UniRule"/>
</dbReference>
<comment type="subunit">
    <text evidence="1">Forms a complex composed of PxpA, PxpB and PxpC.</text>
</comment>
<name>A0A8J3AG54_9BACI</name>